<evidence type="ECO:0000313" key="3">
    <source>
        <dbReference type="Proteomes" id="UP000054477"/>
    </source>
</evidence>
<gene>
    <name evidence="2" type="ORF">K443DRAFT_677332</name>
</gene>
<keyword evidence="3" id="KW-1185">Reference proteome</keyword>
<evidence type="ECO:0000313" key="2">
    <source>
        <dbReference type="EMBL" id="KIK02741.1"/>
    </source>
</evidence>
<dbReference type="Proteomes" id="UP000054477">
    <property type="component" value="Unassembled WGS sequence"/>
</dbReference>
<feature type="compositionally biased region" description="Polar residues" evidence="1">
    <location>
        <begin position="24"/>
        <end position="42"/>
    </location>
</feature>
<feature type="region of interest" description="Disordered" evidence="1">
    <location>
        <begin position="23"/>
        <end position="53"/>
    </location>
</feature>
<accession>A0A0C9XCV8</accession>
<protein>
    <submittedName>
        <fullName evidence="2">Uncharacterized protein</fullName>
    </submittedName>
</protein>
<reference evidence="3" key="2">
    <citation type="submission" date="2015-01" db="EMBL/GenBank/DDBJ databases">
        <title>Evolutionary Origins and Diversification of the Mycorrhizal Mutualists.</title>
        <authorList>
            <consortium name="DOE Joint Genome Institute"/>
            <consortium name="Mycorrhizal Genomics Consortium"/>
            <person name="Kohler A."/>
            <person name="Kuo A."/>
            <person name="Nagy L.G."/>
            <person name="Floudas D."/>
            <person name="Copeland A."/>
            <person name="Barry K.W."/>
            <person name="Cichocki N."/>
            <person name="Veneault-Fourrey C."/>
            <person name="LaButti K."/>
            <person name="Lindquist E.A."/>
            <person name="Lipzen A."/>
            <person name="Lundell T."/>
            <person name="Morin E."/>
            <person name="Murat C."/>
            <person name="Riley R."/>
            <person name="Ohm R."/>
            <person name="Sun H."/>
            <person name="Tunlid A."/>
            <person name="Henrissat B."/>
            <person name="Grigoriev I.V."/>
            <person name="Hibbett D.S."/>
            <person name="Martin F."/>
        </authorList>
    </citation>
    <scope>NUCLEOTIDE SEQUENCE [LARGE SCALE GENOMIC DNA]</scope>
    <source>
        <strain evidence="3">LaAM-08-1</strain>
    </source>
</reference>
<proteinExistence type="predicted"/>
<dbReference type="AlphaFoldDB" id="A0A0C9XCV8"/>
<reference evidence="2 3" key="1">
    <citation type="submission" date="2014-04" db="EMBL/GenBank/DDBJ databases">
        <authorList>
            <consortium name="DOE Joint Genome Institute"/>
            <person name="Kuo A."/>
            <person name="Kohler A."/>
            <person name="Nagy L.G."/>
            <person name="Floudas D."/>
            <person name="Copeland A."/>
            <person name="Barry K.W."/>
            <person name="Cichocki N."/>
            <person name="Veneault-Fourrey C."/>
            <person name="LaButti K."/>
            <person name="Lindquist E.A."/>
            <person name="Lipzen A."/>
            <person name="Lundell T."/>
            <person name="Morin E."/>
            <person name="Murat C."/>
            <person name="Sun H."/>
            <person name="Tunlid A."/>
            <person name="Henrissat B."/>
            <person name="Grigoriev I.V."/>
            <person name="Hibbett D.S."/>
            <person name="Martin F."/>
            <person name="Nordberg H.P."/>
            <person name="Cantor M.N."/>
            <person name="Hua S.X."/>
        </authorList>
    </citation>
    <scope>NUCLEOTIDE SEQUENCE [LARGE SCALE GENOMIC DNA]</scope>
    <source>
        <strain evidence="2 3">LaAM-08-1</strain>
    </source>
</reference>
<dbReference type="HOGENOM" id="CLU_3069050_0_0_1"/>
<organism evidence="2 3">
    <name type="scientific">Laccaria amethystina LaAM-08-1</name>
    <dbReference type="NCBI Taxonomy" id="1095629"/>
    <lineage>
        <taxon>Eukaryota</taxon>
        <taxon>Fungi</taxon>
        <taxon>Dikarya</taxon>
        <taxon>Basidiomycota</taxon>
        <taxon>Agaricomycotina</taxon>
        <taxon>Agaricomycetes</taxon>
        <taxon>Agaricomycetidae</taxon>
        <taxon>Agaricales</taxon>
        <taxon>Agaricineae</taxon>
        <taxon>Hydnangiaceae</taxon>
        <taxon>Laccaria</taxon>
    </lineage>
</organism>
<name>A0A0C9XCV8_9AGAR</name>
<sequence length="53" mass="5989">MEQVPRTPPPYTAVMLTSRFRISLNPSTQASPSYAKTRSTQQARRKRALPDAQ</sequence>
<dbReference type="EMBL" id="KN838588">
    <property type="protein sequence ID" value="KIK02741.1"/>
    <property type="molecule type" value="Genomic_DNA"/>
</dbReference>
<evidence type="ECO:0000256" key="1">
    <source>
        <dbReference type="SAM" id="MobiDB-lite"/>
    </source>
</evidence>